<feature type="transmembrane region" description="Helical" evidence="1">
    <location>
        <begin position="265"/>
        <end position="282"/>
    </location>
</feature>
<comment type="caution">
    <text evidence="4">The sequence shown here is derived from an EMBL/GenBank/DDBJ whole genome shotgun (WGS) entry which is preliminary data.</text>
</comment>
<keyword evidence="1" id="KW-0472">Membrane</keyword>
<accession>A0ABW3NQ03</accession>
<evidence type="ECO:0000259" key="3">
    <source>
        <dbReference type="Pfam" id="PF05569"/>
    </source>
</evidence>
<feature type="domain" description="Peptidase M56" evidence="3">
    <location>
        <begin position="152"/>
        <end position="254"/>
    </location>
</feature>
<evidence type="ECO:0000259" key="2">
    <source>
        <dbReference type="Pfam" id="PF03544"/>
    </source>
</evidence>
<keyword evidence="1" id="KW-0812">Transmembrane</keyword>
<keyword evidence="5" id="KW-1185">Reference proteome</keyword>
<proteinExistence type="predicted"/>
<organism evidence="4 5">
    <name type="scientific">Salegentibacter chungangensis</name>
    <dbReference type="NCBI Taxonomy" id="1335724"/>
    <lineage>
        <taxon>Bacteria</taxon>
        <taxon>Pseudomonadati</taxon>
        <taxon>Bacteroidota</taxon>
        <taxon>Flavobacteriia</taxon>
        <taxon>Flavobacteriales</taxon>
        <taxon>Flavobacteriaceae</taxon>
        <taxon>Salegentibacter</taxon>
    </lineage>
</organism>
<name>A0ABW3NQ03_9FLAO</name>
<sequence>MLQYILHFILFQLGFLLIYELLLKKETFFSYNRWYLLVTPVLAMLLPLLKFESLGTMVPEDTRVMLPTVYLGQAMEPVAGTGEPTGFPFSLWLGVYTAGFFVSLLFFFRKYLGLKKLFSLGKNAEGKQVRIVRIPSSRIACTFYNTVFLGDQLGEEEARQILSHEMVHVRQKHSLDLVYFEVLKIIFWFNPLVYLYQSRIATVHEFIADADVVKTTEKKAYFQQLLNTSFSTRNISFINQFFNHSLIKKRILMLQKSRSKAISKFKYLILVPVMLIMLTYVACSEEKPVQEPENSSQSDQYENLINSIDSRADFSEEQKEYYKEMVNEEMNSLEDKILRGAEPAPPPAPVQQMDNGAFPFAAIDQVPLFPGCEQLKSNEAQKKCMSDKISGFVNSNFDVKGMKAYAKPGVNRVVVKFRIDEQGNITDLASRAAVPQLAEEAERVVNALPQMQPGEQNGQKVSVMYSLPIVFKNGE</sequence>
<dbReference type="EMBL" id="JBHTLI010000001">
    <property type="protein sequence ID" value="MFD1094876.1"/>
    <property type="molecule type" value="Genomic_DNA"/>
</dbReference>
<protein>
    <submittedName>
        <fullName evidence="4">M56 family metallopeptidase</fullName>
    </submittedName>
</protein>
<reference evidence="5" key="1">
    <citation type="journal article" date="2019" name="Int. J. Syst. Evol. Microbiol.">
        <title>The Global Catalogue of Microorganisms (GCM) 10K type strain sequencing project: providing services to taxonomists for standard genome sequencing and annotation.</title>
        <authorList>
            <consortium name="The Broad Institute Genomics Platform"/>
            <consortium name="The Broad Institute Genome Sequencing Center for Infectious Disease"/>
            <person name="Wu L."/>
            <person name="Ma J."/>
        </authorList>
    </citation>
    <scope>NUCLEOTIDE SEQUENCE [LARGE SCALE GENOMIC DNA]</scope>
    <source>
        <strain evidence="5">CCUG 64793</strain>
    </source>
</reference>
<evidence type="ECO:0000313" key="5">
    <source>
        <dbReference type="Proteomes" id="UP001597131"/>
    </source>
</evidence>
<feature type="transmembrane region" description="Helical" evidence="1">
    <location>
        <begin position="89"/>
        <end position="108"/>
    </location>
</feature>
<gene>
    <name evidence="4" type="ORF">ACFQ3Q_03865</name>
</gene>
<dbReference type="InterPro" id="IPR052173">
    <property type="entry name" value="Beta-lactam_resp_regulator"/>
</dbReference>
<dbReference type="PANTHER" id="PTHR34978:SF3">
    <property type="entry name" value="SLR0241 PROTEIN"/>
    <property type="match status" value="1"/>
</dbReference>
<dbReference type="Pfam" id="PF03544">
    <property type="entry name" value="TonB_C"/>
    <property type="match status" value="1"/>
</dbReference>
<dbReference type="Pfam" id="PF05569">
    <property type="entry name" value="Peptidase_M56"/>
    <property type="match status" value="1"/>
</dbReference>
<dbReference type="InterPro" id="IPR037682">
    <property type="entry name" value="TonB_C"/>
</dbReference>
<dbReference type="RefSeq" id="WP_380743100.1">
    <property type="nucleotide sequence ID" value="NZ_JBHTLI010000001.1"/>
</dbReference>
<feature type="domain" description="TonB C-terminal" evidence="2">
    <location>
        <begin position="412"/>
        <end position="472"/>
    </location>
</feature>
<keyword evidence="1" id="KW-1133">Transmembrane helix</keyword>
<evidence type="ECO:0000256" key="1">
    <source>
        <dbReference type="SAM" id="Phobius"/>
    </source>
</evidence>
<feature type="transmembrane region" description="Helical" evidence="1">
    <location>
        <begin position="6"/>
        <end position="22"/>
    </location>
</feature>
<dbReference type="InterPro" id="IPR008756">
    <property type="entry name" value="Peptidase_M56"/>
</dbReference>
<dbReference type="Gene3D" id="3.30.1150.10">
    <property type="match status" value="1"/>
</dbReference>
<dbReference type="CDD" id="cd07341">
    <property type="entry name" value="M56_BlaR1_MecR1_like"/>
    <property type="match status" value="1"/>
</dbReference>
<feature type="transmembrane region" description="Helical" evidence="1">
    <location>
        <begin position="34"/>
        <end position="51"/>
    </location>
</feature>
<evidence type="ECO:0000313" key="4">
    <source>
        <dbReference type="EMBL" id="MFD1094876.1"/>
    </source>
</evidence>
<dbReference type="SUPFAM" id="SSF74653">
    <property type="entry name" value="TolA/TonB C-terminal domain"/>
    <property type="match status" value="1"/>
</dbReference>
<dbReference type="PANTHER" id="PTHR34978">
    <property type="entry name" value="POSSIBLE SENSOR-TRANSDUCER PROTEIN BLAR"/>
    <property type="match status" value="1"/>
</dbReference>
<dbReference type="Proteomes" id="UP001597131">
    <property type="component" value="Unassembled WGS sequence"/>
</dbReference>